<evidence type="ECO:0000313" key="7">
    <source>
        <dbReference type="Proteomes" id="UP000263642"/>
    </source>
</evidence>
<dbReference type="Gene3D" id="3.30.2340.10">
    <property type="entry name" value="TruD, insertion domain"/>
    <property type="match status" value="1"/>
</dbReference>
<proteinExistence type="inferred from homology"/>
<comment type="function">
    <text evidence="4">Responsible for synthesis of pseudouridine from uracil-13 in transfer RNAs.</text>
</comment>
<evidence type="ECO:0000256" key="3">
    <source>
        <dbReference type="ARBA" id="ARBA00023235"/>
    </source>
</evidence>
<keyword evidence="3 4" id="KW-0413">Isomerase</keyword>
<dbReference type="PANTHER" id="PTHR47811">
    <property type="entry name" value="TRNA PSEUDOURIDINE SYNTHASE D"/>
    <property type="match status" value="1"/>
</dbReference>
<dbReference type="InterPro" id="IPR011760">
    <property type="entry name" value="PsdUridine_synth_TruD_insert"/>
</dbReference>
<feature type="active site" description="Nucleophile" evidence="4">
    <location>
        <position position="83"/>
    </location>
</feature>
<dbReference type="PANTHER" id="PTHR47811:SF1">
    <property type="entry name" value="TRNA PSEUDOURIDINE SYNTHASE D"/>
    <property type="match status" value="1"/>
</dbReference>
<comment type="catalytic activity">
    <reaction evidence="4">
        <text>uridine(13) in tRNA = pseudouridine(13) in tRNA</text>
        <dbReference type="Rhea" id="RHEA:42540"/>
        <dbReference type="Rhea" id="RHEA-COMP:10105"/>
        <dbReference type="Rhea" id="RHEA-COMP:10106"/>
        <dbReference type="ChEBI" id="CHEBI:65314"/>
        <dbReference type="ChEBI" id="CHEBI:65315"/>
        <dbReference type="EC" id="5.4.99.27"/>
    </reaction>
</comment>
<organism evidence="6 7">
    <name type="scientific">Gimesia maris</name>
    <dbReference type="NCBI Taxonomy" id="122"/>
    <lineage>
        <taxon>Bacteria</taxon>
        <taxon>Pseudomonadati</taxon>
        <taxon>Planctomycetota</taxon>
        <taxon>Planctomycetia</taxon>
        <taxon>Planctomycetales</taxon>
        <taxon>Planctomycetaceae</taxon>
        <taxon>Gimesia</taxon>
    </lineage>
</organism>
<dbReference type="PROSITE" id="PS01268">
    <property type="entry name" value="UPF0024"/>
    <property type="match status" value="1"/>
</dbReference>
<dbReference type="InterPro" id="IPR050170">
    <property type="entry name" value="TruD_pseudoU_synthase"/>
</dbReference>
<protein>
    <recommendedName>
        <fullName evidence="4">tRNA pseudouridine synthase D</fullName>
        <ecNumber evidence="4">5.4.99.27</ecNumber>
    </recommendedName>
    <alternativeName>
        <fullName evidence="4">tRNA pseudouridine(13) synthase</fullName>
    </alternativeName>
    <alternativeName>
        <fullName evidence="4">tRNA pseudouridylate synthase D</fullName>
    </alternativeName>
    <alternativeName>
        <fullName evidence="4">tRNA-uridine isomerase D</fullName>
    </alternativeName>
</protein>
<dbReference type="Proteomes" id="UP000263642">
    <property type="component" value="Unassembled WGS sequence"/>
</dbReference>
<dbReference type="EC" id="5.4.99.27" evidence="4"/>
<dbReference type="AlphaFoldDB" id="A0A3D3RE26"/>
<dbReference type="Gene3D" id="3.30.2350.20">
    <property type="entry name" value="TruD, catalytic domain"/>
    <property type="match status" value="1"/>
</dbReference>
<dbReference type="GO" id="GO:0031119">
    <property type="term" value="P:tRNA pseudouridine synthesis"/>
    <property type="evidence" value="ECO:0007669"/>
    <property type="project" value="UniProtKB-UniRule"/>
</dbReference>
<dbReference type="InterPro" id="IPR042214">
    <property type="entry name" value="TruD_catalytic"/>
</dbReference>
<name>A0A3D3RE26_9PLAN</name>
<feature type="domain" description="TRUD" evidence="5">
    <location>
        <begin position="158"/>
        <end position="310"/>
    </location>
</feature>
<evidence type="ECO:0000313" key="6">
    <source>
        <dbReference type="EMBL" id="HCO26348.1"/>
    </source>
</evidence>
<keyword evidence="2 4" id="KW-0819">tRNA processing</keyword>
<dbReference type="InterPro" id="IPR001656">
    <property type="entry name" value="PsdUridine_synth_TruD"/>
</dbReference>
<evidence type="ECO:0000256" key="4">
    <source>
        <dbReference type="HAMAP-Rule" id="MF_01082"/>
    </source>
</evidence>
<dbReference type="GO" id="GO:0003723">
    <property type="term" value="F:RNA binding"/>
    <property type="evidence" value="ECO:0007669"/>
    <property type="project" value="InterPro"/>
</dbReference>
<dbReference type="GO" id="GO:0005829">
    <property type="term" value="C:cytosol"/>
    <property type="evidence" value="ECO:0007669"/>
    <property type="project" value="TreeGrafter"/>
</dbReference>
<sequence length="357" mass="40061">MPEPETEVLPYLTEGLPGTGGELKQTPEDFIVEEITVYAPSGAGDHLFLWVEKRDVSAQFLVKILSEQLRVDSREIGVAGLKDRCAITRQMVSVPAECEPLLEGFAFDGIRILKSTRHERKLKTGHLKGNRFTLLLKETSEKAFANAKAIQEKITEFGFPNFYGAQRMGRDNETLRMGMKLLKNEKVSAKYFRNKSLKRLALSAAQSCLFNRALSQRVSAKNLHTVQQGDIMQVCESGGLFVVEDVAAEQQRFDQRETVVTGPIFGPKMKQPADQVLEAETAILQEFSLEPAYFSRFKKLTPGARRPFLIWPKDLRISQTADGIQFDFTLPSGVYATMLLREFMKNETAAMTPGDSL</sequence>
<dbReference type="HAMAP" id="MF_01082">
    <property type="entry name" value="TruD"/>
    <property type="match status" value="1"/>
</dbReference>
<comment type="similarity">
    <text evidence="1 4">Belongs to the pseudouridine synthase TruD family.</text>
</comment>
<evidence type="ECO:0000259" key="5">
    <source>
        <dbReference type="PROSITE" id="PS50984"/>
    </source>
</evidence>
<dbReference type="EMBL" id="DQAY01000157">
    <property type="protein sequence ID" value="HCO26348.1"/>
    <property type="molecule type" value="Genomic_DNA"/>
</dbReference>
<dbReference type="InterPro" id="IPR020119">
    <property type="entry name" value="PsdUridine_synth_TruD_CS"/>
</dbReference>
<comment type="caution">
    <text evidence="6">The sequence shown here is derived from an EMBL/GenBank/DDBJ whole genome shotgun (WGS) entry which is preliminary data.</text>
</comment>
<gene>
    <name evidence="4" type="primary">truD</name>
    <name evidence="6" type="ORF">DIT97_26275</name>
</gene>
<evidence type="ECO:0000256" key="1">
    <source>
        <dbReference type="ARBA" id="ARBA00007953"/>
    </source>
</evidence>
<reference evidence="6 7" key="1">
    <citation type="journal article" date="2018" name="Nat. Biotechnol.">
        <title>A standardized bacterial taxonomy based on genome phylogeny substantially revises the tree of life.</title>
        <authorList>
            <person name="Parks D.H."/>
            <person name="Chuvochina M."/>
            <person name="Waite D.W."/>
            <person name="Rinke C."/>
            <person name="Skarshewski A."/>
            <person name="Chaumeil P.A."/>
            <person name="Hugenholtz P."/>
        </authorList>
    </citation>
    <scope>NUCLEOTIDE SEQUENCE [LARGE SCALE GENOMIC DNA]</scope>
    <source>
        <strain evidence="6">UBA9375</strain>
    </source>
</reference>
<dbReference type="PROSITE" id="PS50984">
    <property type="entry name" value="TRUD"/>
    <property type="match status" value="1"/>
</dbReference>
<dbReference type="InterPro" id="IPR043165">
    <property type="entry name" value="TruD_insert_sf"/>
</dbReference>
<dbReference type="SUPFAM" id="SSF55120">
    <property type="entry name" value="Pseudouridine synthase"/>
    <property type="match status" value="1"/>
</dbReference>
<evidence type="ECO:0000256" key="2">
    <source>
        <dbReference type="ARBA" id="ARBA00022694"/>
    </source>
</evidence>
<dbReference type="GO" id="GO:0160150">
    <property type="term" value="F:tRNA pseudouridine(13) synthase activity"/>
    <property type="evidence" value="ECO:0007669"/>
    <property type="project" value="UniProtKB-EC"/>
</dbReference>
<dbReference type="Pfam" id="PF01142">
    <property type="entry name" value="TruD"/>
    <property type="match status" value="2"/>
</dbReference>
<accession>A0A3D3RE26</accession>
<dbReference type="InterPro" id="IPR020103">
    <property type="entry name" value="PsdUridine_synth_cat_dom_sf"/>
</dbReference>